<protein>
    <submittedName>
        <fullName evidence="1">Uncharacterized protein</fullName>
    </submittedName>
</protein>
<dbReference type="EMBL" id="WOTB01000018">
    <property type="protein sequence ID" value="NHN85579.1"/>
    <property type="molecule type" value="Genomic_DNA"/>
</dbReference>
<comment type="caution">
    <text evidence="1">The sequence shown here is derived from an EMBL/GenBank/DDBJ whole genome shotgun (WGS) entry which is preliminary data.</text>
</comment>
<organism evidence="1 2">
    <name type="scientific">Acetobacter musti</name>
    <dbReference type="NCBI Taxonomy" id="864732"/>
    <lineage>
        <taxon>Bacteria</taxon>
        <taxon>Pseudomonadati</taxon>
        <taxon>Pseudomonadota</taxon>
        <taxon>Alphaproteobacteria</taxon>
        <taxon>Acetobacterales</taxon>
        <taxon>Acetobacteraceae</taxon>
        <taxon>Acetobacter</taxon>
    </lineage>
</organism>
<name>A0ABX0JRY1_9PROT</name>
<reference evidence="1 2" key="1">
    <citation type="journal article" date="2020" name="Int. J. Syst. Evol. Microbiol.">
        <title>Novel acetic acid bacteria from cider fermentations: Acetobacter conturbans sp. nov. and Acetobacter fallax sp. nov.</title>
        <authorList>
            <person name="Sombolestani A.S."/>
            <person name="Cleenwerck I."/>
            <person name="Cnockaert M."/>
            <person name="Borremans W."/>
            <person name="Wieme A.D."/>
            <person name="De Vuyst L."/>
            <person name="Vandamme P."/>
        </authorList>
    </citation>
    <scope>NUCLEOTIDE SEQUENCE [LARGE SCALE GENOMIC DNA]</scope>
    <source>
        <strain evidence="1 2">LMG 30640</strain>
    </source>
</reference>
<dbReference type="RefSeq" id="WP_173583973.1">
    <property type="nucleotide sequence ID" value="NZ_WOTB01000018.1"/>
</dbReference>
<accession>A0ABX0JRY1</accession>
<evidence type="ECO:0000313" key="2">
    <source>
        <dbReference type="Proteomes" id="UP000635278"/>
    </source>
</evidence>
<gene>
    <name evidence="1" type="ORF">GOB93_13150</name>
</gene>
<proteinExistence type="predicted"/>
<evidence type="ECO:0000313" key="1">
    <source>
        <dbReference type="EMBL" id="NHN85579.1"/>
    </source>
</evidence>
<keyword evidence="2" id="KW-1185">Reference proteome</keyword>
<dbReference type="Proteomes" id="UP000635278">
    <property type="component" value="Unassembled WGS sequence"/>
</dbReference>
<sequence>MSVLQTCPATGVTFRADRLPKASTATCLSDPFFPCTPSYQRFPMQIDMSCCDPVTIDVDGKVTENSDVEMTDGSQTIDKGDLNLNQGNDYIKSGNLDVSQGNGGGNAWVQNTLTVGRNAQGALGGNNQDGNFVVRGNQIITGSVKFDYGLTDDAGSEDGSGGFAGSGSNCTNGSTGPGSNDFDMAKNSFWICTADNTWHRVLTDHDKN</sequence>